<evidence type="ECO:0000256" key="2">
    <source>
        <dbReference type="ARBA" id="ARBA00022692"/>
    </source>
</evidence>
<dbReference type="InterPro" id="IPR036770">
    <property type="entry name" value="Ankyrin_rpt-contain_sf"/>
</dbReference>
<keyword evidence="4 9" id="KW-1133">Transmembrane helix</keyword>
<evidence type="ECO:0000259" key="10">
    <source>
        <dbReference type="Pfam" id="PF13962"/>
    </source>
</evidence>
<dbReference type="PANTHER" id="PTHR24186:SF46">
    <property type="entry name" value="PROTEIN ACCELERATED CELL DEATH 6-LIKE"/>
    <property type="match status" value="1"/>
</dbReference>
<evidence type="ECO:0000256" key="1">
    <source>
        <dbReference type="ARBA" id="ARBA00004141"/>
    </source>
</evidence>
<dbReference type="Pfam" id="PF13962">
    <property type="entry name" value="PGG"/>
    <property type="match status" value="1"/>
</dbReference>
<evidence type="ECO:0000313" key="11">
    <source>
        <dbReference type="EMBL" id="SPD10909.1"/>
    </source>
</evidence>
<evidence type="ECO:0000256" key="4">
    <source>
        <dbReference type="ARBA" id="ARBA00022989"/>
    </source>
</evidence>
<accession>A0A2N9HH31</accession>
<feature type="transmembrane region" description="Helical" evidence="9">
    <location>
        <begin position="637"/>
        <end position="655"/>
    </location>
</feature>
<gene>
    <name evidence="11" type="ORF">FSB_LOCUS38791</name>
</gene>
<reference evidence="11" key="1">
    <citation type="submission" date="2018-02" db="EMBL/GenBank/DDBJ databases">
        <authorList>
            <person name="Cohen D.B."/>
            <person name="Kent A.D."/>
        </authorList>
    </citation>
    <scope>NUCLEOTIDE SEQUENCE</scope>
</reference>
<dbReference type="EMBL" id="OIVN01003391">
    <property type="protein sequence ID" value="SPD10909.1"/>
    <property type="molecule type" value="Genomic_DNA"/>
</dbReference>
<sequence length="679" mass="75453">MEGSSSSPVEENGSLEEDIPDIPKDVPRTAPKMHLEWYMAAKRGDTDFIKKKAEEDMERPSLAFQESPKSNTILHIAASSGHDQLVEAMLEIQYELAQRINYAGDLALHVATSAGHLSIVKKLASAELLQVKNNEGNTPLQVKNNEENTPLHLALINKYKEVVDRNLVLKNKYREIADFLVETEPEVSYYLNAEHKSPLYMAAEAGDAVLVQLMIEKASRSEPFEESKSIVHAAITGKNMDVLESVLRKHPNLIKERDRDNEGMSPLSYAASIGYLDGVRYLLTKSTDCNYESNRNGFFPIHTASSKGHIEVIQAFLQQCPDSIELLNDQGQNILHVAAMSGKAKVVSKMLKMPELVMLINEKDGAGNTCLHLASMGCHPKAVSILTWDKRVDLNLLNKEGETALDIAGNYSGEIPSFREGDLPTEEFKPDMDLGTPQLIPILLVHGTWRGKPQTLRLRWLALKHAGARHAPCPSWYRGNPSSSMPWDYYKDRVNTLLLVATLVATVTFAAGFTVPGGINDSEPHNGMATFLLHHMFHIFTISNTIAMYSSVIVVVALIWAQLGDRDLVIASLKFTGPILGLALTMVSLAFMTGSYLIVRDLNWLAYLVLIIGSFFLLILTILFAPLCLPSSLPHPIFRYIVYYPFCLLIIVSRSNTNDGDETLTTRSNNSYHIPLATR</sequence>
<feature type="transmembrane region" description="Helical" evidence="9">
    <location>
        <begin position="604"/>
        <end position="625"/>
    </location>
</feature>
<feature type="transmembrane region" description="Helical" evidence="9">
    <location>
        <begin position="497"/>
        <end position="519"/>
    </location>
</feature>
<feature type="region of interest" description="Disordered" evidence="8">
    <location>
        <begin position="1"/>
        <end position="28"/>
    </location>
</feature>
<dbReference type="PROSITE" id="PS50297">
    <property type="entry name" value="ANK_REP_REGION"/>
    <property type="match status" value="1"/>
</dbReference>
<name>A0A2N9HH31_FAGSY</name>
<evidence type="ECO:0000256" key="8">
    <source>
        <dbReference type="SAM" id="MobiDB-lite"/>
    </source>
</evidence>
<dbReference type="InterPro" id="IPR002110">
    <property type="entry name" value="Ankyrin_rpt"/>
</dbReference>
<feature type="domain" description="PGG" evidence="10">
    <location>
        <begin position="490"/>
        <end position="597"/>
    </location>
</feature>
<keyword evidence="3" id="KW-0677">Repeat</keyword>
<dbReference type="Pfam" id="PF12796">
    <property type="entry name" value="Ank_2"/>
    <property type="match status" value="2"/>
</dbReference>
<dbReference type="AlphaFoldDB" id="A0A2N9HH31"/>
<feature type="transmembrane region" description="Helical" evidence="9">
    <location>
        <begin position="575"/>
        <end position="598"/>
    </location>
</feature>
<evidence type="ECO:0000256" key="7">
    <source>
        <dbReference type="PROSITE-ProRule" id="PRU00023"/>
    </source>
</evidence>
<keyword evidence="2 9" id="KW-0812">Transmembrane</keyword>
<evidence type="ECO:0000256" key="5">
    <source>
        <dbReference type="ARBA" id="ARBA00023043"/>
    </source>
</evidence>
<comment type="subcellular location">
    <subcellularLocation>
        <location evidence="1">Membrane</location>
        <topology evidence="1">Multi-pass membrane protein</topology>
    </subcellularLocation>
</comment>
<proteinExistence type="predicted"/>
<keyword evidence="5 7" id="KW-0040">ANK repeat</keyword>
<dbReference type="SUPFAM" id="SSF48403">
    <property type="entry name" value="Ankyrin repeat"/>
    <property type="match status" value="1"/>
</dbReference>
<dbReference type="Pfam" id="PF00023">
    <property type="entry name" value="Ank"/>
    <property type="match status" value="1"/>
</dbReference>
<dbReference type="GO" id="GO:0005886">
    <property type="term" value="C:plasma membrane"/>
    <property type="evidence" value="ECO:0007669"/>
    <property type="project" value="TreeGrafter"/>
</dbReference>
<protein>
    <recommendedName>
        <fullName evidence="10">PGG domain-containing protein</fullName>
    </recommendedName>
</protein>
<evidence type="ECO:0000256" key="9">
    <source>
        <dbReference type="SAM" id="Phobius"/>
    </source>
</evidence>
<dbReference type="PROSITE" id="PS50088">
    <property type="entry name" value="ANK_REPEAT"/>
    <property type="match status" value="1"/>
</dbReference>
<feature type="transmembrane region" description="Helical" evidence="9">
    <location>
        <begin position="539"/>
        <end position="563"/>
    </location>
</feature>
<dbReference type="SMART" id="SM00248">
    <property type="entry name" value="ANK"/>
    <property type="match status" value="9"/>
</dbReference>
<evidence type="ECO:0000256" key="3">
    <source>
        <dbReference type="ARBA" id="ARBA00022737"/>
    </source>
</evidence>
<feature type="repeat" description="ANK" evidence="7">
    <location>
        <begin position="262"/>
        <end position="294"/>
    </location>
</feature>
<dbReference type="PANTHER" id="PTHR24186">
    <property type="entry name" value="PROTEIN PHOSPHATASE 1 REGULATORY SUBUNIT"/>
    <property type="match status" value="1"/>
</dbReference>
<evidence type="ECO:0000256" key="6">
    <source>
        <dbReference type="ARBA" id="ARBA00023136"/>
    </source>
</evidence>
<dbReference type="Gene3D" id="1.25.40.20">
    <property type="entry name" value="Ankyrin repeat-containing domain"/>
    <property type="match status" value="3"/>
</dbReference>
<organism evidence="11">
    <name type="scientific">Fagus sylvatica</name>
    <name type="common">Beechnut</name>
    <dbReference type="NCBI Taxonomy" id="28930"/>
    <lineage>
        <taxon>Eukaryota</taxon>
        <taxon>Viridiplantae</taxon>
        <taxon>Streptophyta</taxon>
        <taxon>Embryophyta</taxon>
        <taxon>Tracheophyta</taxon>
        <taxon>Spermatophyta</taxon>
        <taxon>Magnoliopsida</taxon>
        <taxon>eudicotyledons</taxon>
        <taxon>Gunneridae</taxon>
        <taxon>Pentapetalae</taxon>
        <taxon>rosids</taxon>
        <taxon>fabids</taxon>
        <taxon>Fagales</taxon>
        <taxon>Fagaceae</taxon>
        <taxon>Fagus</taxon>
    </lineage>
</organism>
<keyword evidence="6 9" id="KW-0472">Membrane</keyword>
<dbReference type="InterPro" id="IPR026961">
    <property type="entry name" value="PGG_dom"/>
</dbReference>